<dbReference type="KEGG" id="kco:BWI95_17850"/>
<protein>
    <recommendedName>
        <fullName evidence="4">Type III secretion protein</fullName>
    </recommendedName>
</protein>
<organism evidence="2 3">
    <name type="scientific">Kosakonia cowanii JCM 10956 = DSM 18146</name>
    <dbReference type="NCBI Taxonomy" id="1300165"/>
    <lineage>
        <taxon>Bacteria</taxon>
        <taxon>Pseudomonadati</taxon>
        <taxon>Pseudomonadota</taxon>
        <taxon>Gammaproteobacteria</taxon>
        <taxon>Enterobacterales</taxon>
        <taxon>Enterobacteriaceae</taxon>
        <taxon>Kosakonia</taxon>
    </lineage>
</organism>
<evidence type="ECO:0008006" key="4">
    <source>
        <dbReference type="Google" id="ProtNLM"/>
    </source>
</evidence>
<evidence type="ECO:0000313" key="3">
    <source>
        <dbReference type="Proteomes" id="UP000187148"/>
    </source>
</evidence>
<dbReference type="RefSeq" id="WP_054804620.1">
    <property type="nucleotide sequence ID" value="NZ_CP019445.1"/>
</dbReference>
<proteinExistence type="predicted"/>
<evidence type="ECO:0000256" key="1">
    <source>
        <dbReference type="SAM" id="MobiDB-lite"/>
    </source>
</evidence>
<feature type="compositionally biased region" description="Low complexity" evidence="1">
    <location>
        <begin position="54"/>
        <end position="74"/>
    </location>
</feature>
<dbReference type="EMBL" id="CP019445">
    <property type="protein sequence ID" value="APZ06771.1"/>
    <property type="molecule type" value="Genomic_DNA"/>
</dbReference>
<feature type="compositionally biased region" description="Basic and acidic residues" evidence="1">
    <location>
        <begin position="76"/>
        <end position="101"/>
    </location>
</feature>
<dbReference type="Proteomes" id="UP000187148">
    <property type="component" value="Chromosome"/>
</dbReference>
<sequence>MRRHPLPDNDIITDDGSTELQQAFSLLLPIRRQRLRRCERLQRQAEQALRETQRQSAEAEQQLAAAQQHYQQLRESFAEHHQSGLQKQERLVEGLTEERQASDAVSGQRHQLQQCRTQQVTQQQQVQHAQQQTQARLRDVEKLEYLMEHSEALR</sequence>
<gene>
    <name evidence="2" type="ORF">BWI95_17850</name>
</gene>
<name>A0A807LKA3_9ENTR</name>
<accession>A0A807LKA3</accession>
<dbReference type="AlphaFoldDB" id="A0A807LKA3"/>
<feature type="region of interest" description="Disordered" evidence="1">
    <location>
        <begin position="50"/>
        <end position="110"/>
    </location>
</feature>
<keyword evidence="3" id="KW-1185">Reference proteome</keyword>
<reference evidence="2 3" key="1">
    <citation type="submission" date="2017-01" db="EMBL/GenBank/DDBJ databases">
        <authorList>
            <person name="Cao J.-M."/>
        </authorList>
    </citation>
    <scope>NUCLEOTIDE SEQUENCE [LARGE SCALE GENOMIC DNA]</scope>
    <source>
        <strain evidence="2 3">888-76</strain>
    </source>
</reference>
<evidence type="ECO:0000313" key="2">
    <source>
        <dbReference type="EMBL" id="APZ06771.1"/>
    </source>
</evidence>